<dbReference type="InterPro" id="IPR027806">
    <property type="entry name" value="HARBI1_dom"/>
</dbReference>
<keyword evidence="6" id="KW-0378">Hydrolase</keyword>
<dbReference type="InterPro" id="IPR045249">
    <property type="entry name" value="HARBI1-like"/>
</dbReference>
<evidence type="ECO:0000313" key="9">
    <source>
        <dbReference type="EMBL" id="KAK5637903.1"/>
    </source>
</evidence>
<dbReference type="Pfam" id="PF13359">
    <property type="entry name" value="DDE_Tnp_4"/>
    <property type="match status" value="1"/>
</dbReference>
<evidence type="ECO:0000256" key="3">
    <source>
        <dbReference type="ARBA" id="ARBA00006958"/>
    </source>
</evidence>
<comment type="cofactor">
    <cofactor evidence="1">
        <name>a divalent metal cation</name>
        <dbReference type="ChEBI" id="CHEBI:60240"/>
    </cofactor>
</comment>
<dbReference type="AlphaFoldDB" id="A0AAN7UYM6"/>
<keyword evidence="5" id="KW-0479">Metal-binding</keyword>
<evidence type="ECO:0000256" key="7">
    <source>
        <dbReference type="ARBA" id="ARBA00023242"/>
    </source>
</evidence>
<reference evidence="9 10" key="1">
    <citation type="journal article" date="2024" name="Insects">
        <title>An Improved Chromosome-Level Genome Assembly of the Firefly Pyrocoelia pectoralis.</title>
        <authorList>
            <person name="Fu X."/>
            <person name="Meyer-Rochow V.B."/>
            <person name="Ballantyne L."/>
            <person name="Zhu X."/>
        </authorList>
    </citation>
    <scope>NUCLEOTIDE SEQUENCE [LARGE SCALE GENOMIC DNA]</scope>
    <source>
        <strain evidence="9">XCY_ONT2</strain>
    </source>
</reference>
<proteinExistence type="inferred from homology"/>
<evidence type="ECO:0000259" key="8">
    <source>
        <dbReference type="Pfam" id="PF13359"/>
    </source>
</evidence>
<evidence type="ECO:0000256" key="6">
    <source>
        <dbReference type="ARBA" id="ARBA00022801"/>
    </source>
</evidence>
<dbReference type="GO" id="GO:0005634">
    <property type="term" value="C:nucleus"/>
    <property type="evidence" value="ECO:0007669"/>
    <property type="project" value="UniProtKB-SubCell"/>
</dbReference>
<evidence type="ECO:0000256" key="1">
    <source>
        <dbReference type="ARBA" id="ARBA00001968"/>
    </source>
</evidence>
<dbReference type="GO" id="GO:0016787">
    <property type="term" value="F:hydrolase activity"/>
    <property type="evidence" value="ECO:0007669"/>
    <property type="project" value="UniProtKB-KW"/>
</dbReference>
<comment type="subcellular location">
    <subcellularLocation>
        <location evidence="2">Nucleus</location>
    </subcellularLocation>
</comment>
<keyword evidence="4" id="KW-0540">Nuclease</keyword>
<organism evidence="9 10">
    <name type="scientific">Pyrocoelia pectoralis</name>
    <dbReference type="NCBI Taxonomy" id="417401"/>
    <lineage>
        <taxon>Eukaryota</taxon>
        <taxon>Metazoa</taxon>
        <taxon>Ecdysozoa</taxon>
        <taxon>Arthropoda</taxon>
        <taxon>Hexapoda</taxon>
        <taxon>Insecta</taxon>
        <taxon>Pterygota</taxon>
        <taxon>Neoptera</taxon>
        <taxon>Endopterygota</taxon>
        <taxon>Coleoptera</taxon>
        <taxon>Polyphaga</taxon>
        <taxon>Elateriformia</taxon>
        <taxon>Elateroidea</taxon>
        <taxon>Lampyridae</taxon>
        <taxon>Lampyrinae</taxon>
        <taxon>Pyrocoelia</taxon>
    </lineage>
</organism>
<protein>
    <recommendedName>
        <fullName evidence="8">DDE Tnp4 domain-containing protein</fullName>
    </recommendedName>
</protein>
<dbReference type="PANTHER" id="PTHR22930">
    <property type="match status" value="1"/>
</dbReference>
<evidence type="ECO:0000313" key="10">
    <source>
        <dbReference type="Proteomes" id="UP001329430"/>
    </source>
</evidence>
<comment type="similarity">
    <text evidence="3">Belongs to the HARBI1 family.</text>
</comment>
<evidence type="ECO:0000256" key="5">
    <source>
        <dbReference type="ARBA" id="ARBA00022723"/>
    </source>
</evidence>
<sequence length="279" mass="31681">MPVPTKEDLLNRAAEFSSKWNFPNCVAAVDGKHVRIFCPGKSGSLFYNYKDFFSIVLLAFVDANYKFIMVDIGSYGKEGESGILAKSNLAQLINDTKFYPPPRMLPNSDTEVPFIIVGDEAFKLSKHNIVGVHTSMHVMKPFPRNIALLDVKKAVFNYRLSRARRVSENAFALLSQVFRIFYLPISVKEEVTDDLIMTACCIHNMLRDSFLEYNKLPPRDANLHDVPTKNIIPIRATGGFANVEGFHVREVFTRYFSSEEGSLSWQEKRVNQTDTSHNT</sequence>
<dbReference type="EMBL" id="JAVRBK010000014">
    <property type="protein sequence ID" value="KAK5637903.1"/>
    <property type="molecule type" value="Genomic_DNA"/>
</dbReference>
<feature type="domain" description="DDE Tnp4" evidence="8">
    <location>
        <begin position="29"/>
        <end position="204"/>
    </location>
</feature>
<dbReference type="Proteomes" id="UP001329430">
    <property type="component" value="Unassembled WGS sequence"/>
</dbReference>
<dbReference type="GO" id="GO:0004518">
    <property type="term" value="F:nuclease activity"/>
    <property type="evidence" value="ECO:0007669"/>
    <property type="project" value="UniProtKB-KW"/>
</dbReference>
<name>A0AAN7UYM6_9COLE</name>
<dbReference type="PANTHER" id="PTHR22930:SF284">
    <property type="entry name" value="DDE TNP4 DOMAIN-CONTAINING PROTEIN"/>
    <property type="match status" value="1"/>
</dbReference>
<accession>A0AAN7UYM6</accession>
<keyword evidence="7" id="KW-0539">Nucleus</keyword>
<evidence type="ECO:0000256" key="4">
    <source>
        <dbReference type="ARBA" id="ARBA00022722"/>
    </source>
</evidence>
<dbReference type="GO" id="GO:0046872">
    <property type="term" value="F:metal ion binding"/>
    <property type="evidence" value="ECO:0007669"/>
    <property type="project" value="UniProtKB-KW"/>
</dbReference>
<comment type="caution">
    <text evidence="9">The sequence shown here is derived from an EMBL/GenBank/DDBJ whole genome shotgun (WGS) entry which is preliminary data.</text>
</comment>
<evidence type="ECO:0000256" key="2">
    <source>
        <dbReference type="ARBA" id="ARBA00004123"/>
    </source>
</evidence>
<keyword evidence="10" id="KW-1185">Reference proteome</keyword>
<gene>
    <name evidence="9" type="ORF">RI129_000131</name>
</gene>